<dbReference type="GO" id="GO:0005886">
    <property type="term" value="C:plasma membrane"/>
    <property type="evidence" value="ECO:0007669"/>
    <property type="project" value="UniProtKB-SubCell"/>
</dbReference>
<feature type="transmembrane region" description="Helical" evidence="7">
    <location>
        <begin position="21"/>
        <end position="39"/>
    </location>
</feature>
<dbReference type="AlphaFoldDB" id="A0A4Y4CWV7"/>
<feature type="transmembrane region" description="Helical" evidence="7">
    <location>
        <begin position="171"/>
        <end position="191"/>
    </location>
</feature>
<comment type="caution">
    <text evidence="8">The sequence shown here is derived from an EMBL/GenBank/DDBJ whole genome shotgun (WGS) entry which is preliminary data.</text>
</comment>
<feature type="transmembrane region" description="Helical" evidence="7">
    <location>
        <begin position="372"/>
        <end position="392"/>
    </location>
</feature>
<keyword evidence="4 7" id="KW-0812">Transmembrane</keyword>
<evidence type="ECO:0000256" key="1">
    <source>
        <dbReference type="ARBA" id="ARBA00004651"/>
    </source>
</evidence>
<name>A0A4Y4CWV7_ZOORA</name>
<feature type="transmembrane region" description="Helical" evidence="7">
    <location>
        <begin position="346"/>
        <end position="366"/>
    </location>
</feature>
<gene>
    <name evidence="8" type="ORF">ZRA01_15900</name>
</gene>
<proteinExistence type="predicted"/>
<comment type="subcellular location">
    <subcellularLocation>
        <location evidence="1">Cell membrane</location>
        <topology evidence="1">Multi-pass membrane protein</topology>
    </subcellularLocation>
</comment>
<dbReference type="InterPro" id="IPR036259">
    <property type="entry name" value="MFS_trans_sf"/>
</dbReference>
<feature type="transmembrane region" description="Helical" evidence="7">
    <location>
        <begin position="224"/>
        <end position="246"/>
    </location>
</feature>
<dbReference type="CDD" id="cd06173">
    <property type="entry name" value="MFS_MefA_like"/>
    <property type="match status" value="1"/>
</dbReference>
<reference evidence="8 9" key="1">
    <citation type="submission" date="2019-06" db="EMBL/GenBank/DDBJ databases">
        <title>Whole genome shotgun sequence of Zoogloea ramigera NBRC 15342.</title>
        <authorList>
            <person name="Hosoyama A."/>
            <person name="Uohara A."/>
            <person name="Ohji S."/>
            <person name="Ichikawa N."/>
        </authorList>
    </citation>
    <scope>NUCLEOTIDE SEQUENCE [LARGE SCALE GENOMIC DNA]</scope>
    <source>
        <strain evidence="8 9">NBRC 15342</strain>
    </source>
</reference>
<keyword evidence="9" id="KW-1185">Reference proteome</keyword>
<dbReference type="OrthoDB" id="9775268at2"/>
<evidence type="ECO:0000313" key="9">
    <source>
        <dbReference type="Proteomes" id="UP000318422"/>
    </source>
</evidence>
<accession>A0A4Y4CWV7</accession>
<dbReference type="Gene3D" id="1.20.1250.20">
    <property type="entry name" value="MFS general substrate transporter like domains"/>
    <property type="match status" value="1"/>
</dbReference>
<dbReference type="Pfam" id="PF05977">
    <property type="entry name" value="MFS_3"/>
    <property type="match status" value="1"/>
</dbReference>
<evidence type="ECO:0000256" key="2">
    <source>
        <dbReference type="ARBA" id="ARBA00022448"/>
    </source>
</evidence>
<feature type="transmembrane region" description="Helical" evidence="7">
    <location>
        <begin position="311"/>
        <end position="334"/>
    </location>
</feature>
<evidence type="ECO:0000256" key="4">
    <source>
        <dbReference type="ARBA" id="ARBA00022692"/>
    </source>
</evidence>
<dbReference type="PANTHER" id="PTHR23513:SF11">
    <property type="entry name" value="STAPHYLOFERRIN A TRANSPORTER"/>
    <property type="match status" value="1"/>
</dbReference>
<feature type="transmembrane region" description="Helical" evidence="7">
    <location>
        <begin position="258"/>
        <end position="278"/>
    </location>
</feature>
<dbReference type="InterPro" id="IPR010290">
    <property type="entry name" value="TM_effector"/>
</dbReference>
<dbReference type="RefSeq" id="WP_141351073.1">
    <property type="nucleotide sequence ID" value="NZ_BJNV01000022.1"/>
</dbReference>
<keyword evidence="2" id="KW-0813">Transport</keyword>
<sequence length="401" mass="41943">MPPALRALASRNYRIYFAGQLVSLAGTWMQQIAMVWLAYRLTGSALVLGVVGFASQIPILVLSPFGGVLIDRFDRRRLLMLTQALSMVQALLLAWLVWQGVATPTHLIALAFGLGCINALDVPARQAIVVQLVDDKGDLPNAIALNSFMMHATRFVGPALAGWVVATAGEALCFLFNAASYLAVLLALAAIRLPATTRRGPAAPPLQALREGVRYTAGHRHIRASLLLIASLSLLATPYTVLMPLFAKEIFGGDARLYGLLMGTAGCGALGGAVLLALRSDTAGLGALVGRMAPLVGLALAVFALSPSLWLSVPALLVLGFAILLCVAGSNTLIQTAVDNDYRGRVMALFTMAFLGLAPLGSFAVGSLAHAFGVRATLVACGLASCAAGLAYRRGQRARAG</sequence>
<dbReference type="PANTHER" id="PTHR23513">
    <property type="entry name" value="INTEGRAL MEMBRANE EFFLUX PROTEIN-RELATED"/>
    <property type="match status" value="1"/>
</dbReference>
<keyword evidence="3" id="KW-1003">Cell membrane</keyword>
<evidence type="ECO:0000256" key="5">
    <source>
        <dbReference type="ARBA" id="ARBA00022989"/>
    </source>
</evidence>
<feature type="transmembrane region" description="Helical" evidence="7">
    <location>
        <begin position="45"/>
        <end position="66"/>
    </location>
</feature>
<evidence type="ECO:0000256" key="7">
    <source>
        <dbReference type="SAM" id="Phobius"/>
    </source>
</evidence>
<organism evidence="8 9">
    <name type="scientific">Zoogloea ramigera</name>
    <dbReference type="NCBI Taxonomy" id="350"/>
    <lineage>
        <taxon>Bacteria</taxon>
        <taxon>Pseudomonadati</taxon>
        <taxon>Pseudomonadota</taxon>
        <taxon>Betaproteobacteria</taxon>
        <taxon>Rhodocyclales</taxon>
        <taxon>Zoogloeaceae</taxon>
        <taxon>Zoogloea</taxon>
    </lineage>
</organism>
<keyword evidence="6 7" id="KW-0472">Membrane</keyword>
<dbReference type="EMBL" id="BJNV01000022">
    <property type="protein sequence ID" value="GEC95517.1"/>
    <property type="molecule type" value="Genomic_DNA"/>
</dbReference>
<keyword evidence="5 7" id="KW-1133">Transmembrane helix</keyword>
<evidence type="ECO:0000313" key="8">
    <source>
        <dbReference type="EMBL" id="GEC95517.1"/>
    </source>
</evidence>
<evidence type="ECO:0000256" key="3">
    <source>
        <dbReference type="ARBA" id="ARBA00022475"/>
    </source>
</evidence>
<feature type="transmembrane region" description="Helical" evidence="7">
    <location>
        <begin position="285"/>
        <end position="305"/>
    </location>
</feature>
<protein>
    <submittedName>
        <fullName evidence="8">MFS transporter</fullName>
    </submittedName>
</protein>
<dbReference type="Proteomes" id="UP000318422">
    <property type="component" value="Unassembled WGS sequence"/>
</dbReference>
<dbReference type="SUPFAM" id="SSF103473">
    <property type="entry name" value="MFS general substrate transporter"/>
    <property type="match status" value="1"/>
</dbReference>
<evidence type="ECO:0000256" key="6">
    <source>
        <dbReference type="ARBA" id="ARBA00023136"/>
    </source>
</evidence>